<evidence type="ECO:0000259" key="1">
    <source>
        <dbReference type="Pfam" id="PF02915"/>
    </source>
</evidence>
<name>A0A354YW57_9FIRM</name>
<dbReference type="STRING" id="378794.GCA_001570625_01563"/>
<dbReference type="PANTHER" id="PTHR33531">
    <property type="entry name" value="RUBRERYTHRIN SUBFAMILY"/>
    <property type="match status" value="1"/>
</dbReference>
<dbReference type="EMBL" id="DNZF01000127">
    <property type="protein sequence ID" value="HBK53434.1"/>
    <property type="molecule type" value="Genomic_DNA"/>
</dbReference>
<dbReference type="CDD" id="cd01045">
    <property type="entry name" value="Ferritin_like_AB"/>
    <property type="match status" value="1"/>
</dbReference>
<dbReference type="Gene3D" id="1.20.1260.10">
    <property type="match status" value="1"/>
</dbReference>
<feature type="domain" description="Rubrerythrin diiron-binding" evidence="1">
    <location>
        <begin position="9"/>
        <end position="142"/>
    </location>
</feature>
<dbReference type="RefSeq" id="WP_061214037.1">
    <property type="nucleotide sequence ID" value="NZ_DCDX01000159.1"/>
</dbReference>
<proteinExistence type="predicted"/>
<evidence type="ECO:0000313" key="3">
    <source>
        <dbReference type="Proteomes" id="UP000263273"/>
    </source>
</evidence>
<dbReference type="InterPro" id="IPR003251">
    <property type="entry name" value="Rr_diiron-bd_dom"/>
</dbReference>
<sequence length="151" mass="17343">MNPSEFERIMKLAIEAETEAYEFYRDVSEKITDTSVKKIYQEFAQEELGHRTLLEQILRHDIKSFSFTGASNYKVSETVELPRLSLELKPVDAIALAMKKEEEAMKTYSSLAALSADPEKQKILSELAKMEEGHKARMEALYTNTAFPEVW</sequence>
<comment type="caution">
    <text evidence="2">The sequence shown here is derived from an EMBL/GenBank/DDBJ whole genome shotgun (WGS) entry which is preliminary data.</text>
</comment>
<evidence type="ECO:0000313" key="2">
    <source>
        <dbReference type="EMBL" id="HBK53434.1"/>
    </source>
</evidence>
<organism evidence="2 3">
    <name type="scientific">Syntrophomonas wolfei</name>
    <dbReference type="NCBI Taxonomy" id="863"/>
    <lineage>
        <taxon>Bacteria</taxon>
        <taxon>Bacillati</taxon>
        <taxon>Bacillota</taxon>
        <taxon>Clostridia</taxon>
        <taxon>Eubacteriales</taxon>
        <taxon>Syntrophomonadaceae</taxon>
        <taxon>Syntrophomonas</taxon>
    </lineage>
</organism>
<reference evidence="2 3" key="1">
    <citation type="journal article" date="2018" name="Nat. Biotechnol.">
        <title>A standardized bacterial taxonomy based on genome phylogeny substantially revises the tree of life.</title>
        <authorList>
            <person name="Parks D.H."/>
            <person name="Chuvochina M."/>
            <person name="Waite D.W."/>
            <person name="Rinke C."/>
            <person name="Skarshewski A."/>
            <person name="Chaumeil P.A."/>
            <person name="Hugenholtz P."/>
        </authorList>
    </citation>
    <scope>NUCLEOTIDE SEQUENCE [LARGE SCALE GENOMIC DNA]</scope>
    <source>
        <strain evidence="2">UBA10948</strain>
    </source>
</reference>
<accession>A0A354YW57</accession>
<dbReference type="PANTHER" id="PTHR33531:SF10">
    <property type="entry name" value="BLR7895 PROTEIN"/>
    <property type="match status" value="1"/>
</dbReference>
<dbReference type="InterPro" id="IPR012347">
    <property type="entry name" value="Ferritin-like"/>
</dbReference>
<dbReference type="GO" id="GO:0046872">
    <property type="term" value="F:metal ion binding"/>
    <property type="evidence" value="ECO:0007669"/>
    <property type="project" value="InterPro"/>
</dbReference>
<dbReference type="InterPro" id="IPR009078">
    <property type="entry name" value="Ferritin-like_SF"/>
</dbReference>
<dbReference type="Pfam" id="PF02915">
    <property type="entry name" value="Rubrerythrin"/>
    <property type="match status" value="1"/>
</dbReference>
<dbReference type="GO" id="GO:0016491">
    <property type="term" value="F:oxidoreductase activity"/>
    <property type="evidence" value="ECO:0007669"/>
    <property type="project" value="InterPro"/>
</dbReference>
<gene>
    <name evidence="2" type="ORF">DDZ44_05825</name>
</gene>
<dbReference type="SUPFAM" id="SSF47240">
    <property type="entry name" value="Ferritin-like"/>
    <property type="match status" value="1"/>
</dbReference>
<dbReference type="AlphaFoldDB" id="A0A354YW57"/>
<protein>
    <submittedName>
        <fullName evidence="2">Ferritin</fullName>
    </submittedName>
</protein>
<dbReference type="Proteomes" id="UP000263273">
    <property type="component" value="Unassembled WGS sequence"/>
</dbReference>